<dbReference type="EMBL" id="KV417531">
    <property type="protein sequence ID" value="KZP23684.1"/>
    <property type="molecule type" value="Genomic_DNA"/>
</dbReference>
<accession>A0A166M6F7</accession>
<sequence>MATNTNTALMSADVEYMVRRGMTKGYQLLSVLTPPLYTALFLTRRGRAHFSINRLLRATWLGGAAGCAGGGVYEYARSSMSTETTIRARRMNAAYNTSSLRADDHATIGAVLFAVLNPALFWSRARVAHLVLGGAGLGTGLGLLTHYARGLGGDAAPRVDMPGPVIPTSPSEP</sequence>
<reference evidence="1 2" key="1">
    <citation type="journal article" date="2016" name="Mol. Biol. Evol.">
        <title>Comparative Genomics of Early-Diverging Mushroom-Forming Fungi Provides Insights into the Origins of Lignocellulose Decay Capabilities.</title>
        <authorList>
            <person name="Nagy L.G."/>
            <person name="Riley R."/>
            <person name="Tritt A."/>
            <person name="Adam C."/>
            <person name="Daum C."/>
            <person name="Floudas D."/>
            <person name="Sun H."/>
            <person name="Yadav J.S."/>
            <person name="Pangilinan J."/>
            <person name="Larsson K.H."/>
            <person name="Matsuura K."/>
            <person name="Barry K."/>
            <person name="Labutti K."/>
            <person name="Kuo R."/>
            <person name="Ohm R.A."/>
            <person name="Bhattacharya S.S."/>
            <person name="Shirouzu T."/>
            <person name="Yoshinaga Y."/>
            <person name="Martin F.M."/>
            <person name="Grigoriev I.V."/>
            <person name="Hibbett D.S."/>
        </authorList>
    </citation>
    <scope>NUCLEOTIDE SEQUENCE [LARGE SCALE GENOMIC DNA]</scope>
    <source>
        <strain evidence="1 2">CBS 109695</strain>
    </source>
</reference>
<evidence type="ECO:0000313" key="1">
    <source>
        <dbReference type="EMBL" id="KZP23684.1"/>
    </source>
</evidence>
<gene>
    <name evidence="1" type="ORF">FIBSPDRAFT_858276</name>
</gene>
<name>A0A166M6F7_9AGAM</name>
<proteinExistence type="predicted"/>
<evidence type="ECO:0000313" key="2">
    <source>
        <dbReference type="Proteomes" id="UP000076532"/>
    </source>
</evidence>
<organism evidence="1 2">
    <name type="scientific">Athelia psychrophila</name>
    <dbReference type="NCBI Taxonomy" id="1759441"/>
    <lineage>
        <taxon>Eukaryota</taxon>
        <taxon>Fungi</taxon>
        <taxon>Dikarya</taxon>
        <taxon>Basidiomycota</taxon>
        <taxon>Agaricomycotina</taxon>
        <taxon>Agaricomycetes</taxon>
        <taxon>Agaricomycetidae</taxon>
        <taxon>Atheliales</taxon>
        <taxon>Atheliaceae</taxon>
        <taxon>Athelia</taxon>
    </lineage>
</organism>
<dbReference type="OrthoDB" id="2524788at2759"/>
<keyword evidence="2" id="KW-1185">Reference proteome</keyword>
<dbReference type="Proteomes" id="UP000076532">
    <property type="component" value="Unassembled WGS sequence"/>
</dbReference>
<protein>
    <submittedName>
        <fullName evidence="1">Uncharacterized protein</fullName>
    </submittedName>
</protein>
<dbReference type="AlphaFoldDB" id="A0A166M6F7"/>